<gene>
    <name evidence="7" type="ORF">EUTSA_v10023980mg</name>
</gene>
<dbReference type="KEGG" id="eus:EUTSA_v10023980mg"/>
<dbReference type="AlphaFoldDB" id="V4KI34"/>
<dbReference type="InterPro" id="IPR036879">
    <property type="entry name" value="TF_MADSbox_sf"/>
</dbReference>
<protein>
    <recommendedName>
        <fullName evidence="6">MADS-box domain-containing protein</fullName>
    </recommendedName>
</protein>
<dbReference type="OMA" id="WEVCANN"/>
<accession>V4KI34</accession>
<dbReference type="CDD" id="cd00266">
    <property type="entry name" value="MADS_SRF_like"/>
    <property type="match status" value="1"/>
</dbReference>
<feature type="domain" description="MADS-box" evidence="6">
    <location>
        <begin position="11"/>
        <end position="51"/>
    </location>
</feature>
<dbReference type="GO" id="GO:0000981">
    <property type="term" value="F:DNA-binding transcription factor activity, RNA polymerase II-specific"/>
    <property type="evidence" value="ECO:0007669"/>
    <property type="project" value="InterPro"/>
</dbReference>
<name>V4KI34_EUTSA</name>
<organism evidence="7 8">
    <name type="scientific">Eutrema salsugineum</name>
    <name type="common">Saltwater cress</name>
    <name type="synonym">Sisymbrium salsugineum</name>
    <dbReference type="NCBI Taxonomy" id="72664"/>
    <lineage>
        <taxon>Eukaryota</taxon>
        <taxon>Viridiplantae</taxon>
        <taxon>Streptophyta</taxon>
        <taxon>Embryophyta</taxon>
        <taxon>Tracheophyta</taxon>
        <taxon>Spermatophyta</taxon>
        <taxon>Magnoliopsida</taxon>
        <taxon>eudicotyledons</taxon>
        <taxon>Gunneridae</taxon>
        <taxon>Pentapetalae</taxon>
        <taxon>rosids</taxon>
        <taxon>malvids</taxon>
        <taxon>Brassicales</taxon>
        <taxon>Brassicaceae</taxon>
        <taxon>Eutremeae</taxon>
        <taxon>Eutrema</taxon>
    </lineage>
</organism>
<dbReference type="Gene3D" id="3.40.1810.10">
    <property type="entry name" value="Transcription factor, MADS-box"/>
    <property type="match status" value="1"/>
</dbReference>
<dbReference type="GO" id="GO:0045944">
    <property type="term" value="P:positive regulation of transcription by RNA polymerase II"/>
    <property type="evidence" value="ECO:0007669"/>
    <property type="project" value="InterPro"/>
</dbReference>
<keyword evidence="8" id="KW-1185">Reference proteome</keyword>
<keyword evidence="4" id="KW-0804">Transcription</keyword>
<dbReference type="Pfam" id="PF00319">
    <property type="entry name" value="SRF-TF"/>
    <property type="match status" value="1"/>
</dbReference>
<evidence type="ECO:0000256" key="4">
    <source>
        <dbReference type="ARBA" id="ARBA00023163"/>
    </source>
</evidence>
<sequence>MAPRQKNCVDDSRKREKATFKKMFPGFKKKASELSVLCGNSVGFICYGPGGDEDDLYVWPEPQDNPQALPRLISEFNKQSNLKRQRYATQLTDDFQYLLEGLSVEELTNHLADINSQLVGIRQKKLEILIKTVPEEDGRPRVSVSENVSVSGKEVDLALGFPGGDYFPAEDPMAVKGFCGDDCIWDSSQLDLEFFGFKTQPLCGQ</sequence>
<evidence type="ECO:0000313" key="7">
    <source>
        <dbReference type="EMBL" id="ESQ29522.1"/>
    </source>
</evidence>
<evidence type="ECO:0000256" key="5">
    <source>
        <dbReference type="ARBA" id="ARBA00023242"/>
    </source>
</evidence>
<dbReference type="Gramene" id="ESQ29522">
    <property type="protein sequence ID" value="ESQ29522"/>
    <property type="gene ID" value="EUTSA_v10023980mg"/>
</dbReference>
<reference evidence="7 8" key="1">
    <citation type="journal article" date="2013" name="Front. Plant Sci.">
        <title>The Reference Genome of the Halophytic Plant Eutrema salsugineum.</title>
        <authorList>
            <person name="Yang R."/>
            <person name="Jarvis D.E."/>
            <person name="Chen H."/>
            <person name="Beilstein M.A."/>
            <person name="Grimwood J."/>
            <person name="Jenkins J."/>
            <person name="Shu S."/>
            <person name="Prochnik S."/>
            <person name="Xin M."/>
            <person name="Ma C."/>
            <person name="Schmutz J."/>
            <person name="Wing R.A."/>
            <person name="Mitchell-Olds T."/>
            <person name="Schumaker K.S."/>
            <person name="Wang X."/>
        </authorList>
    </citation>
    <scope>NUCLEOTIDE SEQUENCE [LARGE SCALE GENOMIC DNA]</scope>
</reference>
<keyword evidence="3" id="KW-0238">DNA-binding</keyword>
<dbReference type="InterPro" id="IPR033897">
    <property type="entry name" value="SRF-like_MADS-box"/>
</dbReference>
<dbReference type="STRING" id="72664.V4KI34"/>
<dbReference type="GO" id="GO:0005634">
    <property type="term" value="C:nucleus"/>
    <property type="evidence" value="ECO:0007669"/>
    <property type="project" value="UniProtKB-SubCell"/>
</dbReference>
<evidence type="ECO:0000259" key="6">
    <source>
        <dbReference type="PROSITE" id="PS50066"/>
    </source>
</evidence>
<evidence type="ECO:0000256" key="1">
    <source>
        <dbReference type="ARBA" id="ARBA00004123"/>
    </source>
</evidence>
<comment type="subcellular location">
    <subcellularLocation>
        <location evidence="1">Nucleus</location>
    </subcellularLocation>
</comment>
<dbReference type="eggNOG" id="KOG0014">
    <property type="taxonomic scope" value="Eukaryota"/>
</dbReference>
<dbReference type="PROSITE" id="PS50066">
    <property type="entry name" value="MADS_BOX_2"/>
    <property type="match status" value="1"/>
</dbReference>
<evidence type="ECO:0000256" key="3">
    <source>
        <dbReference type="ARBA" id="ARBA00023125"/>
    </source>
</evidence>
<dbReference type="OrthoDB" id="1048961at2759"/>
<dbReference type="GO" id="GO:0000987">
    <property type="term" value="F:cis-regulatory region sequence-specific DNA binding"/>
    <property type="evidence" value="ECO:0007669"/>
    <property type="project" value="InterPro"/>
</dbReference>
<evidence type="ECO:0000256" key="2">
    <source>
        <dbReference type="ARBA" id="ARBA00023015"/>
    </source>
</evidence>
<evidence type="ECO:0000313" key="8">
    <source>
        <dbReference type="Proteomes" id="UP000030689"/>
    </source>
</evidence>
<proteinExistence type="predicted"/>
<dbReference type="EMBL" id="KI517881">
    <property type="protein sequence ID" value="ESQ29522.1"/>
    <property type="molecule type" value="Genomic_DNA"/>
</dbReference>
<dbReference type="InterPro" id="IPR002100">
    <property type="entry name" value="TF_MADSbox"/>
</dbReference>
<dbReference type="Proteomes" id="UP000030689">
    <property type="component" value="Unassembled WGS sequence"/>
</dbReference>
<dbReference type="SUPFAM" id="SSF55455">
    <property type="entry name" value="SRF-like"/>
    <property type="match status" value="1"/>
</dbReference>
<dbReference type="GO" id="GO:0046983">
    <property type="term" value="F:protein dimerization activity"/>
    <property type="evidence" value="ECO:0007669"/>
    <property type="project" value="InterPro"/>
</dbReference>
<keyword evidence="2" id="KW-0805">Transcription regulation</keyword>
<keyword evidence="5" id="KW-0539">Nucleus</keyword>